<protein>
    <submittedName>
        <fullName evidence="4">TIGR01777 family oxidoreductase</fullName>
    </submittedName>
</protein>
<evidence type="ECO:0000313" key="4">
    <source>
        <dbReference type="EMBL" id="MFL9845264.1"/>
    </source>
</evidence>
<dbReference type="InterPro" id="IPR001509">
    <property type="entry name" value="Epimerase_deHydtase"/>
</dbReference>
<dbReference type="Proteomes" id="UP001629156">
    <property type="component" value="Unassembled WGS sequence"/>
</dbReference>
<dbReference type="InterPro" id="IPR013549">
    <property type="entry name" value="DUF1731"/>
</dbReference>
<evidence type="ECO:0000259" key="2">
    <source>
        <dbReference type="Pfam" id="PF01370"/>
    </source>
</evidence>
<proteinExistence type="inferred from homology"/>
<dbReference type="PANTHER" id="PTHR11092">
    <property type="entry name" value="SUGAR NUCLEOTIDE EPIMERASE RELATED"/>
    <property type="match status" value="1"/>
</dbReference>
<comment type="caution">
    <text evidence="4">The sequence shown here is derived from an EMBL/GenBank/DDBJ whole genome shotgun (WGS) entry which is preliminary data.</text>
</comment>
<dbReference type="NCBIfam" id="TIGR01777">
    <property type="entry name" value="yfcH"/>
    <property type="match status" value="1"/>
</dbReference>
<gene>
    <name evidence="4" type="ORF">ABS766_12615</name>
</gene>
<keyword evidence="5" id="KW-1185">Reference proteome</keyword>
<feature type="domain" description="DUF1731" evidence="3">
    <location>
        <begin position="252"/>
        <end position="300"/>
    </location>
</feature>
<evidence type="ECO:0000256" key="1">
    <source>
        <dbReference type="ARBA" id="ARBA00009353"/>
    </source>
</evidence>
<dbReference type="SUPFAM" id="SSF51735">
    <property type="entry name" value="NAD(P)-binding Rossmann-fold domains"/>
    <property type="match status" value="1"/>
</dbReference>
<sequence>MKKLIIAAGTGFLGNTLIKHFKNETKQIIVLTRGKNQAKDNIRYVHWDAKSITGWEHYLEGADVLINLTGKSVNCRYNDKNKAEILYSRIDSTKILAKAIQQCKHPPKHWINASTATIYRHSEDRQMDEATGETGNDFSMTVANKWESAFFGTPAPSVIKTAIRTSIVLGKDGGALPIMLKIAKCGLGGRQGNGQQFVSWVHQEDFARAVEFIINNKIANAVNVTAPNPVHNYKFMKILRKKLGVPFGLSQPKWMLKIGAKIIGTETELILKSRNVVPARLSGQGFRFKFDTAEKALGNLLQ</sequence>
<organism evidence="4 5">
    <name type="scientific">Flavobacterium rhizosphaerae</name>
    <dbReference type="NCBI Taxonomy" id="3163298"/>
    <lineage>
        <taxon>Bacteria</taxon>
        <taxon>Pseudomonadati</taxon>
        <taxon>Bacteroidota</taxon>
        <taxon>Flavobacteriia</taxon>
        <taxon>Flavobacteriales</taxon>
        <taxon>Flavobacteriaceae</taxon>
        <taxon>Flavobacterium</taxon>
    </lineage>
</organism>
<dbReference type="Gene3D" id="3.40.50.720">
    <property type="entry name" value="NAD(P)-binding Rossmann-like Domain"/>
    <property type="match status" value="1"/>
</dbReference>
<evidence type="ECO:0000313" key="5">
    <source>
        <dbReference type="Proteomes" id="UP001629156"/>
    </source>
</evidence>
<accession>A0ABW8YY77</accession>
<comment type="similarity">
    <text evidence="1">Belongs to the NAD(P)-dependent epimerase/dehydratase family. SDR39U1 subfamily.</text>
</comment>
<dbReference type="EMBL" id="JBELPZ010000014">
    <property type="protein sequence ID" value="MFL9845264.1"/>
    <property type="molecule type" value="Genomic_DNA"/>
</dbReference>
<dbReference type="Pfam" id="PF01370">
    <property type="entry name" value="Epimerase"/>
    <property type="match status" value="1"/>
</dbReference>
<dbReference type="InterPro" id="IPR010099">
    <property type="entry name" value="SDR39U1"/>
</dbReference>
<name>A0ABW8YY77_9FLAO</name>
<evidence type="ECO:0000259" key="3">
    <source>
        <dbReference type="Pfam" id="PF08338"/>
    </source>
</evidence>
<dbReference type="PANTHER" id="PTHR11092:SF0">
    <property type="entry name" value="EPIMERASE FAMILY PROTEIN SDR39U1"/>
    <property type="match status" value="1"/>
</dbReference>
<dbReference type="RefSeq" id="WP_408085540.1">
    <property type="nucleotide sequence ID" value="NZ_JBELPZ010000014.1"/>
</dbReference>
<dbReference type="InterPro" id="IPR036291">
    <property type="entry name" value="NAD(P)-bd_dom_sf"/>
</dbReference>
<feature type="domain" description="NAD-dependent epimerase/dehydratase" evidence="2">
    <location>
        <begin position="9"/>
        <end position="131"/>
    </location>
</feature>
<dbReference type="Pfam" id="PF08338">
    <property type="entry name" value="DUF1731"/>
    <property type="match status" value="1"/>
</dbReference>
<reference evidence="4 5" key="1">
    <citation type="submission" date="2024-06" db="EMBL/GenBank/DDBJ databases">
        <authorList>
            <person name="Kaempfer P."/>
            <person name="Viver T."/>
        </authorList>
    </citation>
    <scope>NUCLEOTIDE SEQUENCE [LARGE SCALE GENOMIC DNA]</scope>
    <source>
        <strain evidence="4 5">ST-119</strain>
    </source>
</reference>